<protein>
    <submittedName>
        <fullName evidence="1">Uncharacterized protein</fullName>
    </submittedName>
</protein>
<gene>
    <name evidence="1" type="ORF">R3P38DRAFT_2979714</name>
</gene>
<accession>A0AAW0B1L6</accession>
<sequence>MGVHFYDTSPSGLSEQRGRLACTLPLVKANIPCVVWGEDALSIVHFVPTCLFTQHLIVPDSQVANAAQLICSHLPYTRQGDARNEHWIDLKFYNPECAHAFNIEGGATIELFHNDVGQAVRDESPTLIFVHSASAVHFDIEDPSRIILNPEPPGPEFASIRFPNAPAFYDMCIDTYHDGPHPFVQFRLRSWLRTLMSYLTLYTVSNKGETFTVDETIQDRVLVPSVLDVVARVKEENRPMLLRSLLHLSPLHFPHSFLERRDLKQGRMQRLGQPYTPPTGIPYDRFSHKEHPEPRLTPFLLRKPDGGLQVQWRPLARYLSLAKRMAR</sequence>
<evidence type="ECO:0000313" key="1">
    <source>
        <dbReference type="EMBL" id="KAK7018960.1"/>
    </source>
</evidence>
<reference evidence="1 2" key="1">
    <citation type="journal article" date="2024" name="J Genomics">
        <title>Draft genome sequencing and assembly of Favolaschia claudopus CIRM-BRFM 2984 isolated from oak limbs.</title>
        <authorList>
            <person name="Navarro D."/>
            <person name="Drula E."/>
            <person name="Chaduli D."/>
            <person name="Cazenave R."/>
            <person name="Ahrendt S."/>
            <person name="Wang J."/>
            <person name="Lipzen A."/>
            <person name="Daum C."/>
            <person name="Barry K."/>
            <person name="Grigoriev I.V."/>
            <person name="Favel A."/>
            <person name="Rosso M.N."/>
            <person name="Martin F."/>
        </authorList>
    </citation>
    <scope>NUCLEOTIDE SEQUENCE [LARGE SCALE GENOMIC DNA]</scope>
    <source>
        <strain evidence="1 2">CIRM-BRFM 2984</strain>
    </source>
</reference>
<keyword evidence="2" id="KW-1185">Reference proteome</keyword>
<dbReference type="EMBL" id="JAWWNJ010000045">
    <property type="protein sequence ID" value="KAK7018960.1"/>
    <property type="molecule type" value="Genomic_DNA"/>
</dbReference>
<name>A0AAW0B1L6_9AGAR</name>
<organism evidence="1 2">
    <name type="scientific">Favolaschia claudopus</name>
    <dbReference type="NCBI Taxonomy" id="2862362"/>
    <lineage>
        <taxon>Eukaryota</taxon>
        <taxon>Fungi</taxon>
        <taxon>Dikarya</taxon>
        <taxon>Basidiomycota</taxon>
        <taxon>Agaricomycotina</taxon>
        <taxon>Agaricomycetes</taxon>
        <taxon>Agaricomycetidae</taxon>
        <taxon>Agaricales</taxon>
        <taxon>Marasmiineae</taxon>
        <taxon>Mycenaceae</taxon>
        <taxon>Favolaschia</taxon>
    </lineage>
</organism>
<dbReference type="Proteomes" id="UP001362999">
    <property type="component" value="Unassembled WGS sequence"/>
</dbReference>
<comment type="caution">
    <text evidence="1">The sequence shown here is derived from an EMBL/GenBank/DDBJ whole genome shotgun (WGS) entry which is preliminary data.</text>
</comment>
<proteinExistence type="predicted"/>
<evidence type="ECO:0000313" key="2">
    <source>
        <dbReference type="Proteomes" id="UP001362999"/>
    </source>
</evidence>
<dbReference type="AlphaFoldDB" id="A0AAW0B1L6"/>